<dbReference type="SMART" id="SM00342">
    <property type="entry name" value="HTH_ARAC"/>
    <property type="match status" value="1"/>
</dbReference>
<feature type="domain" description="HTH araC/xylS-type" evidence="4">
    <location>
        <begin position="225"/>
        <end position="323"/>
    </location>
</feature>
<evidence type="ECO:0000256" key="1">
    <source>
        <dbReference type="ARBA" id="ARBA00023015"/>
    </source>
</evidence>
<sequence length="323" mass="35651">MSTDRYTLGPSARALLADLEVSVPAVLQRARLPEGLLSGGTVELTPPEYHAFWRALAEELDDPVLPITVARLLSAEVFDPPLFAAFCSPSLLVAAERMAQYKRLVGPMRLEVSGSRIELVWPDDEQPPDELGLVELLFWVALARIATRYDVQPLGLTAPVIVPVPDQYAEYVGVPVARGSRWSITFAAADAERPFLTANERMWDYFEPEFRRRLADLDQGTPTVELVRTALLKLLPAGSGTAAAVAGELAMSVRTLQRRLQLESTGFQTVLRDTRESLARHYLTTSTMTAAEIAYLLGYDDTTSFYRAFHAWTGQTPEVARGG</sequence>
<dbReference type="PANTHER" id="PTHR47894">
    <property type="entry name" value="HTH-TYPE TRANSCRIPTIONAL REGULATOR GADX"/>
    <property type="match status" value="1"/>
</dbReference>
<dbReference type="PANTHER" id="PTHR47894:SF1">
    <property type="entry name" value="HTH-TYPE TRANSCRIPTIONAL REGULATOR VQSM"/>
    <property type="match status" value="1"/>
</dbReference>
<protein>
    <submittedName>
        <fullName evidence="5">AraC-like DNA-binding protein</fullName>
    </submittedName>
</protein>
<gene>
    <name evidence="5" type="ORF">HDA39_004188</name>
</gene>
<dbReference type="Proteomes" id="UP000549971">
    <property type="component" value="Unassembled WGS sequence"/>
</dbReference>
<dbReference type="Pfam" id="PF12833">
    <property type="entry name" value="HTH_18"/>
    <property type="match status" value="1"/>
</dbReference>
<dbReference type="GO" id="GO:0000976">
    <property type="term" value="F:transcription cis-regulatory region binding"/>
    <property type="evidence" value="ECO:0007669"/>
    <property type="project" value="TreeGrafter"/>
</dbReference>
<keyword evidence="2 5" id="KW-0238">DNA-binding</keyword>
<dbReference type="InterPro" id="IPR009057">
    <property type="entry name" value="Homeodomain-like_sf"/>
</dbReference>
<organism evidence="5 6">
    <name type="scientific">Kribbella italica</name>
    <dbReference type="NCBI Taxonomy" id="1540520"/>
    <lineage>
        <taxon>Bacteria</taxon>
        <taxon>Bacillati</taxon>
        <taxon>Actinomycetota</taxon>
        <taxon>Actinomycetes</taxon>
        <taxon>Propionibacteriales</taxon>
        <taxon>Kribbellaceae</taxon>
        <taxon>Kribbella</taxon>
    </lineage>
</organism>
<dbReference type="Pfam" id="PF12625">
    <property type="entry name" value="Arabinose_bd"/>
    <property type="match status" value="1"/>
</dbReference>
<dbReference type="InterPro" id="IPR032687">
    <property type="entry name" value="AraC-type_N"/>
</dbReference>
<keyword evidence="1" id="KW-0805">Transcription regulation</keyword>
<evidence type="ECO:0000259" key="4">
    <source>
        <dbReference type="PROSITE" id="PS01124"/>
    </source>
</evidence>
<evidence type="ECO:0000313" key="5">
    <source>
        <dbReference type="EMBL" id="MBB5837454.1"/>
    </source>
</evidence>
<accession>A0A7W9J895</accession>
<reference evidence="5 6" key="1">
    <citation type="submission" date="2020-08" db="EMBL/GenBank/DDBJ databases">
        <title>Sequencing the genomes of 1000 actinobacteria strains.</title>
        <authorList>
            <person name="Klenk H.-P."/>
        </authorList>
    </citation>
    <scope>NUCLEOTIDE SEQUENCE [LARGE SCALE GENOMIC DNA]</scope>
    <source>
        <strain evidence="5 6">DSM 28967</strain>
    </source>
</reference>
<keyword evidence="6" id="KW-1185">Reference proteome</keyword>
<dbReference type="EMBL" id="JACHMY010000001">
    <property type="protein sequence ID" value="MBB5837454.1"/>
    <property type="molecule type" value="Genomic_DNA"/>
</dbReference>
<evidence type="ECO:0000313" key="6">
    <source>
        <dbReference type="Proteomes" id="UP000549971"/>
    </source>
</evidence>
<dbReference type="AlphaFoldDB" id="A0A7W9J895"/>
<dbReference type="SUPFAM" id="SSF46689">
    <property type="entry name" value="Homeodomain-like"/>
    <property type="match status" value="1"/>
</dbReference>
<comment type="caution">
    <text evidence="5">The sequence shown here is derived from an EMBL/GenBank/DDBJ whole genome shotgun (WGS) entry which is preliminary data.</text>
</comment>
<evidence type="ECO:0000256" key="3">
    <source>
        <dbReference type="ARBA" id="ARBA00023163"/>
    </source>
</evidence>
<dbReference type="InterPro" id="IPR018060">
    <property type="entry name" value="HTH_AraC"/>
</dbReference>
<proteinExistence type="predicted"/>
<keyword evidence="3" id="KW-0804">Transcription</keyword>
<dbReference type="GO" id="GO:0005829">
    <property type="term" value="C:cytosol"/>
    <property type="evidence" value="ECO:0007669"/>
    <property type="project" value="TreeGrafter"/>
</dbReference>
<name>A0A7W9J895_9ACTN</name>
<dbReference type="PROSITE" id="PS01124">
    <property type="entry name" value="HTH_ARAC_FAMILY_2"/>
    <property type="match status" value="1"/>
</dbReference>
<dbReference type="Gene3D" id="1.10.10.60">
    <property type="entry name" value="Homeodomain-like"/>
    <property type="match status" value="1"/>
</dbReference>
<evidence type="ECO:0000256" key="2">
    <source>
        <dbReference type="ARBA" id="ARBA00023125"/>
    </source>
</evidence>
<dbReference type="RefSeq" id="WP_184797491.1">
    <property type="nucleotide sequence ID" value="NZ_JACHMY010000001.1"/>
</dbReference>
<dbReference type="GO" id="GO:0003700">
    <property type="term" value="F:DNA-binding transcription factor activity"/>
    <property type="evidence" value="ECO:0007669"/>
    <property type="project" value="InterPro"/>
</dbReference>